<accession>A0ABR3QG70</accession>
<gene>
    <name evidence="9" type="primary">PPE1</name>
    <name evidence="9" type="ORF">Q8F55_001505</name>
</gene>
<sequence>MSDEFRRSILNRLPPMAPTKAPWATEDDEEEELADELGDLVPPPSRAAPALAPLSASEFFGQALEVTPDGGDAVFRAYLTEPAPKAGKPTYVLAHHGGGASALSFAALARAVAARSGGELGFLAYDARGHGKTRVSGAEAAGADLSLDVLLADLLAVVRHVFPDPRAAPSFLLLGHSMGAAPVLSAAPALQNLGYTVCGVAVLDVVEGTAIEALPLMKGIIQKRPASFPSVSAAIAWHLNSGSIRNATSARVSVPSYVVPAASGGPDDKQVWRTNLLSTEPFWEGWYTGLSQRFVSARCARLLVLAGQERLDRELMVGQMQGKFQLEVMQDVGHSLHEDDPETLATTLVAFWRRNTQVLVLPPKIGVSRPVEVKQVGEA</sequence>
<reference evidence="9 10" key="1">
    <citation type="submission" date="2023-08" db="EMBL/GenBank/DDBJ databases">
        <title>Annotated Genome Sequence of Vanrija albida AlHP1.</title>
        <authorList>
            <person name="Herzog R."/>
        </authorList>
    </citation>
    <scope>NUCLEOTIDE SEQUENCE [LARGE SCALE GENOMIC DNA]</scope>
    <source>
        <strain evidence="9 10">AlHP1</strain>
    </source>
</reference>
<dbReference type="Pfam" id="PF12697">
    <property type="entry name" value="Abhydrolase_6"/>
    <property type="match status" value="1"/>
</dbReference>
<evidence type="ECO:0000256" key="7">
    <source>
        <dbReference type="SAM" id="MobiDB-lite"/>
    </source>
</evidence>
<dbReference type="EMBL" id="JBBXJM010000001">
    <property type="protein sequence ID" value="KAL1413723.1"/>
    <property type="molecule type" value="Genomic_DNA"/>
</dbReference>
<dbReference type="PIRSF" id="PIRSF022950">
    <property type="entry name" value="PPase_methylesterase_euk"/>
    <property type="match status" value="1"/>
</dbReference>
<keyword evidence="4 6" id="KW-0378">Hydrolase</keyword>
<dbReference type="Proteomes" id="UP001565368">
    <property type="component" value="Unassembled WGS sequence"/>
</dbReference>
<dbReference type="EC" id="3.1.1.-" evidence="6"/>
<comment type="function">
    <text evidence="6">Demethylates proteins that have been reversibly carboxymethylated.</text>
</comment>
<dbReference type="SUPFAM" id="SSF53474">
    <property type="entry name" value="alpha/beta-Hydrolases"/>
    <property type="match status" value="1"/>
</dbReference>
<keyword evidence="10" id="KW-1185">Reference proteome</keyword>
<dbReference type="PANTHER" id="PTHR14189:SF0">
    <property type="entry name" value="PROTEIN PHOSPHATASE METHYLESTERASE 1"/>
    <property type="match status" value="1"/>
</dbReference>
<feature type="compositionally biased region" description="Acidic residues" evidence="7">
    <location>
        <begin position="25"/>
        <end position="38"/>
    </location>
</feature>
<evidence type="ECO:0000256" key="1">
    <source>
        <dbReference type="ARBA" id="ARBA00008645"/>
    </source>
</evidence>
<dbReference type="InterPro" id="IPR016812">
    <property type="entry name" value="PPase_methylesterase_euk"/>
</dbReference>
<dbReference type="InterPro" id="IPR000073">
    <property type="entry name" value="AB_hydrolase_1"/>
</dbReference>
<comment type="catalytic activity">
    <reaction evidence="5">
        <text>[phosphatase 2A protein]-C-terminal L-leucine methyl ester + H2O = [phosphatase 2A protein]-C-terminal L-leucine + methanol + H(+)</text>
        <dbReference type="Rhea" id="RHEA:48548"/>
        <dbReference type="Rhea" id="RHEA-COMP:12134"/>
        <dbReference type="Rhea" id="RHEA-COMP:12135"/>
        <dbReference type="ChEBI" id="CHEBI:15377"/>
        <dbReference type="ChEBI" id="CHEBI:15378"/>
        <dbReference type="ChEBI" id="CHEBI:17790"/>
        <dbReference type="ChEBI" id="CHEBI:90516"/>
        <dbReference type="ChEBI" id="CHEBI:90517"/>
        <dbReference type="EC" id="3.1.1.89"/>
    </reaction>
</comment>
<evidence type="ECO:0000256" key="3">
    <source>
        <dbReference type="ARBA" id="ARBA00022487"/>
    </source>
</evidence>
<dbReference type="GO" id="GO:0051723">
    <property type="term" value="F:protein methylesterase activity"/>
    <property type="evidence" value="ECO:0007669"/>
    <property type="project" value="UniProtKB-EC"/>
</dbReference>
<evidence type="ECO:0000313" key="10">
    <source>
        <dbReference type="Proteomes" id="UP001565368"/>
    </source>
</evidence>
<evidence type="ECO:0000313" key="9">
    <source>
        <dbReference type="EMBL" id="KAL1413723.1"/>
    </source>
</evidence>
<evidence type="ECO:0000259" key="8">
    <source>
        <dbReference type="Pfam" id="PF12697"/>
    </source>
</evidence>
<evidence type="ECO:0000256" key="5">
    <source>
        <dbReference type="ARBA" id="ARBA00049203"/>
    </source>
</evidence>
<proteinExistence type="inferred from homology"/>
<dbReference type="PANTHER" id="PTHR14189">
    <property type="entry name" value="PROTEIN PHOSPHATASE METHYLESTERASE-1 RELATED"/>
    <property type="match status" value="1"/>
</dbReference>
<name>A0ABR3QG70_9TREE</name>
<evidence type="ECO:0000256" key="2">
    <source>
        <dbReference type="ARBA" id="ARBA00020672"/>
    </source>
</evidence>
<protein>
    <recommendedName>
        <fullName evidence="2 6">Protein phosphatase methylesterase 1</fullName>
        <shortName evidence="6">PME-1</shortName>
        <ecNumber evidence="6">3.1.1.-</ecNumber>
    </recommendedName>
</protein>
<comment type="similarity">
    <text evidence="1 6">Belongs to the AB hydrolase superfamily.</text>
</comment>
<feature type="region of interest" description="Disordered" evidence="7">
    <location>
        <begin position="1"/>
        <end position="48"/>
    </location>
</feature>
<evidence type="ECO:0000256" key="6">
    <source>
        <dbReference type="PIRNR" id="PIRNR022950"/>
    </source>
</evidence>
<dbReference type="GeneID" id="95982548"/>
<dbReference type="RefSeq" id="XP_069213667.1">
    <property type="nucleotide sequence ID" value="XM_069350123.1"/>
</dbReference>
<feature type="domain" description="AB hydrolase-1" evidence="8">
    <location>
        <begin position="93"/>
        <end position="345"/>
    </location>
</feature>
<organism evidence="9 10">
    <name type="scientific">Vanrija albida</name>
    <dbReference type="NCBI Taxonomy" id="181172"/>
    <lineage>
        <taxon>Eukaryota</taxon>
        <taxon>Fungi</taxon>
        <taxon>Dikarya</taxon>
        <taxon>Basidiomycota</taxon>
        <taxon>Agaricomycotina</taxon>
        <taxon>Tremellomycetes</taxon>
        <taxon>Trichosporonales</taxon>
        <taxon>Trichosporonaceae</taxon>
        <taxon>Vanrija</taxon>
    </lineage>
</organism>
<keyword evidence="3 6" id="KW-0719">Serine esterase</keyword>
<dbReference type="Gene3D" id="3.40.50.1820">
    <property type="entry name" value="alpha/beta hydrolase"/>
    <property type="match status" value="1"/>
</dbReference>
<comment type="caution">
    <text evidence="9">The sequence shown here is derived from an EMBL/GenBank/DDBJ whole genome shotgun (WGS) entry which is preliminary data.</text>
</comment>
<evidence type="ECO:0000256" key="4">
    <source>
        <dbReference type="ARBA" id="ARBA00022801"/>
    </source>
</evidence>
<dbReference type="InterPro" id="IPR029058">
    <property type="entry name" value="AB_hydrolase_fold"/>
</dbReference>